<evidence type="ECO:0000256" key="3">
    <source>
        <dbReference type="ARBA" id="ARBA00022833"/>
    </source>
</evidence>
<accession>A0A401FMC1</accession>
<dbReference type="GO" id="GO:0008270">
    <property type="term" value="F:zinc ion binding"/>
    <property type="evidence" value="ECO:0007669"/>
    <property type="project" value="TreeGrafter"/>
</dbReference>
<feature type="binding site" evidence="7">
    <location>
        <position position="140"/>
    </location>
    <ligand>
        <name>Zn(2+)</name>
        <dbReference type="ChEBI" id="CHEBI:29105"/>
    </ligand>
</feature>
<dbReference type="GO" id="GO:0003700">
    <property type="term" value="F:DNA-binding transcription factor activity"/>
    <property type="evidence" value="ECO:0007669"/>
    <property type="project" value="InterPro"/>
</dbReference>
<dbReference type="SUPFAM" id="SSF46785">
    <property type="entry name" value="Winged helix' DNA-binding domain"/>
    <property type="match status" value="1"/>
</dbReference>
<evidence type="ECO:0000256" key="6">
    <source>
        <dbReference type="ARBA" id="ARBA00023163"/>
    </source>
</evidence>
<keyword evidence="2" id="KW-0678">Repressor</keyword>
<keyword evidence="9" id="KW-1185">Reference proteome</keyword>
<dbReference type="Proteomes" id="UP000286974">
    <property type="component" value="Unassembled WGS sequence"/>
</dbReference>
<comment type="cofactor">
    <cofactor evidence="7">
        <name>Zn(2+)</name>
        <dbReference type="ChEBI" id="CHEBI:29105"/>
    </cofactor>
    <text evidence="7">Binds 1 zinc ion per subunit.</text>
</comment>
<feature type="binding site" evidence="7">
    <location>
        <position position="99"/>
    </location>
    <ligand>
        <name>Zn(2+)</name>
        <dbReference type="ChEBI" id="CHEBI:29105"/>
    </ligand>
</feature>
<feature type="binding site" evidence="7">
    <location>
        <position position="143"/>
    </location>
    <ligand>
        <name>Zn(2+)</name>
        <dbReference type="ChEBI" id="CHEBI:29105"/>
    </ligand>
</feature>
<sequence length="155" mass="17150">MTSKTLGAALSSLKESGVRITPQREIILDYLIKVDTHPTVEMIHDGIDARLPNLSVATIYNTLKLLVDKGLVIELPNDDGGVRYDFFGTPHYHAICENCGKIVDIYSNQYAEIVRRIRAETADQTGYTVTGTQLEVTGLCPECQQKLQATSTNNH</sequence>
<dbReference type="InterPro" id="IPR002481">
    <property type="entry name" value="FUR"/>
</dbReference>
<dbReference type="RefSeq" id="WP_125008467.1">
    <property type="nucleotide sequence ID" value="NZ_BEXA01000003.1"/>
</dbReference>
<dbReference type="InterPro" id="IPR043135">
    <property type="entry name" value="Fur_C"/>
</dbReference>
<dbReference type="CDD" id="cd07153">
    <property type="entry name" value="Fur_like"/>
    <property type="match status" value="1"/>
</dbReference>
<dbReference type="Pfam" id="PF01475">
    <property type="entry name" value="FUR"/>
    <property type="match status" value="1"/>
</dbReference>
<dbReference type="Gene3D" id="3.30.1490.190">
    <property type="match status" value="1"/>
</dbReference>
<comment type="caution">
    <text evidence="8">The sequence shown here is derived from an EMBL/GenBank/DDBJ whole genome shotgun (WGS) entry which is preliminary data.</text>
</comment>
<dbReference type="GO" id="GO:0000976">
    <property type="term" value="F:transcription cis-regulatory region binding"/>
    <property type="evidence" value="ECO:0007669"/>
    <property type="project" value="TreeGrafter"/>
</dbReference>
<gene>
    <name evidence="8" type="ORF">NBRC111893_1668</name>
</gene>
<protein>
    <submittedName>
        <fullName evidence="8">Peroxide stress regulator PerR, FUR family</fullName>
    </submittedName>
</protein>
<dbReference type="GO" id="GO:0045892">
    <property type="term" value="P:negative regulation of DNA-templated transcription"/>
    <property type="evidence" value="ECO:0007669"/>
    <property type="project" value="TreeGrafter"/>
</dbReference>
<keyword evidence="3 7" id="KW-0862">Zinc</keyword>
<evidence type="ECO:0000313" key="8">
    <source>
        <dbReference type="EMBL" id="GAY73522.1"/>
    </source>
</evidence>
<evidence type="ECO:0000256" key="1">
    <source>
        <dbReference type="ARBA" id="ARBA00007957"/>
    </source>
</evidence>
<keyword evidence="7" id="KW-0479">Metal-binding</keyword>
<dbReference type="GO" id="GO:1900376">
    <property type="term" value="P:regulation of secondary metabolite biosynthetic process"/>
    <property type="evidence" value="ECO:0007669"/>
    <property type="project" value="TreeGrafter"/>
</dbReference>
<keyword evidence="6" id="KW-0804">Transcription</keyword>
<evidence type="ECO:0000256" key="2">
    <source>
        <dbReference type="ARBA" id="ARBA00022491"/>
    </source>
</evidence>
<dbReference type="OrthoDB" id="8659436at2"/>
<proteinExistence type="inferred from homology"/>
<evidence type="ECO:0000256" key="7">
    <source>
        <dbReference type="PIRSR" id="PIRSR602481-1"/>
    </source>
</evidence>
<dbReference type="PANTHER" id="PTHR33202:SF8">
    <property type="entry name" value="PEROXIDE-RESPONSIVE REPRESSOR PERR"/>
    <property type="match status" value="1"/>
</dbReference>
<feature type="binding site" evidence="7">
    <location>
        <position position="96"/>
    </location>
    <ligand>
        <name>Zn(2+)</name>
        <dbReference type="ChEBI" id="CHEBI:29105"/>
    </ligand>
</feature>
<keyword evidence="4" id="KW-0805">Transcription regulation</keyword>
<evidence type="ECO:0000313" key="9">
    <source>
        <dbReference type="Proteomes" id="UP000286974"/>
    </source>
</evidence>
<dbReference type="STRING" id="1138822.PL11_005220"/>
<organism evidence="8 9">
    <name type="scientific">Lentilactobacillus kosonis</name>
    <dbReference type="NCBI Taxonomy" id="2810561"/>
    <lineage>
        <taxon>Bacteria</taxon>
        <taxon>Bacillati</taxon>
        <taxon>Bacillota</taxon>
        <taxon>Bacilli</taxon>
        <taxon>Lactobacillales</taxon>
        <taxon>Lactobacillaceae</taxon>
        <taxon>Lentilactobacillus</taxon>
    </lineage>
</organism>
<comment type="similarity">
    <text evidence="1">Belongs to the Fur family.</text>
</comment>
<name>A0A401FMC1_9LACO</name>
<dbReference type="InterPro" id="IPR036388">
    <property type="entry name" value="WH-like_DNA-bd_sf"/>
</dbReference>
<dbReference type="Gene3D" id="1.10.10.10">
    <property type="entry name" value="Winged helix-like DNA-binding domain superfamily/Winged helix DNA-binding domain"/>
    <property type="match status" value="1"/>
</dbReference>
<keyword evidence="5" id="KW-0238">DNA-binding</keyword>
<reference evidence="8 9" key="1">
    <citation type="submission" date="2017-11" db="EMBL/GenBank/DDBJ databases">
        <title>Draft Genome Sequence of Lactobacillus curieae NBRC 111893 isolated from Koso, a Japanese sugar-Vegetable Fermented Beverage.</title>
        <authorList>
            <person name="Chiou T.Y."/>
            <person name="Oshima K."/>
            <person name="Suda W."/>
            <person name="Hattori M."/>
            <person name="Takahashi T."/>
        </authorList>
    </citation>
    <scope>NUCLEOTIDE SEQUENCE [LARGE SCALE GENOMIC DNA]</scope>
    <source>
        <strain evidence="8 9">NBRC111893</strain>
    </source>
</reference>
<evidence type="ECO:0000256" key="4">
    <source>
        <dbReference type="ARBA" id="ARBA00023015"/>
    </source>
</evidence>
<dbReference type="EMBL" id="BEXA01000003">
    <property type="protein sequence ID" value="GAY73522.1"/>
    <property type="molecule type" value="Genomic_DNA"/>
</dbReference>
<dbReference type="AlphaFoldDB" id="A0A401FMC1"/>
<dbReference type="InterPro" id="IPR036390">
    <property type="entry name" value="WH_DNA-bd_sf"/>
</dbReference>
<evidence type="ECO:0000256" key="5">
    <source>
        <dbReference type="ARBA" id="ARBA00023125"/>
    </source>
</evidence>
<dbReference type="PANTHER" id="PTHR33202">
    <property type="entry name" value="ZINC UPTAKE REGULATION PROTEIN"/>
    <property type="match status" value="1"/>
</dbReference>